<evidence type="ECO:0000256" key="1">
    <source>
        <dbReference type="ARBA" id="ARBA00004141"/>
    </source>
</evidence>
<keyword evidence="4 11" id="KW-0812">Transmembrane</keyword>
<dbReference type="Pfam" id="PF00999">
    <property type="entry name" value="Na_H_Exchanger"/>
    <property type="match status" value="1"/>
</dbReference>
<keyword evidence="8 11" id="KW-0472">Membrane</keyword>
<keyword evidence="3" id="KW-0633">Potassium transport</keyword>
<keyword evidence="6 11" id="KW-1133">Transmembrane helix</keyword>
<evidence type="ECO:0000256" key="9">
    <source>
        <dbReference type="ARBA" id="ARBA00038341"/>
    </source>
</evidence>
<feature type="transmembrane region" description="Helical" evidence="11">
    <location>
        <begin position="363"/>
        <end position="384"/>
    </location>
</feature>
<reference evidence="13 14" key="1">
    <citation type="submission" date="2019-06" db="EMBL/GenBank/DDBJ databases">
        <title>A chromosomal-level reference genome of Carpinus fangiana (Coryloideae, Betulaceae).</title>
        <authorList>
            <person name="Yang X."/>
            <person name="Wang Z."/>
            <person name="Zhang L."/>
            <person name="Hao G."/>
            <person name="Liu J."/>
            <person name="Yang Y."/>
        </authorList>
    </citation>
    <scope>NUCLEOTIDE SEQUENCE [LARGE SCALE GENOMIC DNA]</scope>
    <source>
        <strain evidence="13">Cfa_2016G</strain>
        <tissue evidence="13">Leaf</tissue>
    </source>
</reference>
<feature type="transmembrane region" description="Helical" evidence="11">
    <location>
        <begin position="109"/>
        <end position="129"/>
    </location>
</feature>
<feature type="compositionally biased region" description="Polar residues" evidence="10">
    <location>
        <begin position="523"/>
        <end position="541"/>
    </location>
</feature>
<dbReference type="InterPro" id="IPR006153">
    <property type="entry name" value="Cation/H_exchanger_TM"/>
</dbReference>
<dbReference type="AlphaFoldDB" id="A0A5N6KQ17"/>
<feature type="transmembrane region" description="Helical" evidence="11">
    <location>
        <begin position="284"/>
        <end position="317"/>
    </location>
</feature>
<sequence length="890" mass="95725">MATATVTELITRTITATSTASSTNRATPQGGILEGSDPSHYDPKNPIILFIIQAGIIIVFCRLLHWPLSKLRQPRVIAEVIGGILLGPSVMGRIPGFKNAIFPDASMPNLSLVANLGLVLFLFLVGLEVDLRFVRSNWKIALSVGFAGMALPFGLGCAIAWGLYHEFRDEPGTVHISFGVYMLFIGIAMAITAFPVLCRILTELKLLGTPVGVIVLSAGVGNDVVGWILLALCVALVNAGTGLTALWVLLTCLGYTLFLVFAIRPAFLWVLNRNRALQDGPSQSIVALTLLIALTSSFFTGVIGVHPIFGAFMAGLICPHDGGFAIKVTEKVEDLVSALFLPLYFALSGLSTNIGLLDNGITWAYVVGVIAVAFIAKVVGGSGAARLNGLVWRECFTIGALMSCKGLVELIVLNIGLQARILSTRVFTIFVVMALVTTFATTPLVAALYPPWYQKKLEAWKRGEIDWDSGRPLDNDSDDGTDDGVRTEKAEASPTQKMLVYLRLDSMPALLAFLTVLGSAKQEGNTSRPSVLSGQPSSSESVARRKPERPLEVHGVRLLELTERESSVMKVSEVEEYSLFDPVVNTFRTIGRLLSIVVSGEVSVVPEVYYADTLSTRAREMSSEMVLVPWSETGSMSESQVAPAKSTRTRLASTPYREFVKDVLHEVECSVAVFVNNGFGGAVQHNPRRLSRTISMMSTHSQHDNSRQQMVNQSHRIFVGFLGGRDDRLAVRFGLQLAKDPRVTLTIAHLKLEQSTEDVDIATATSPVTSSPPPAEGTSQATAVTATVGSHAHELHASFLAALKSSLSAEMAARVTVESVSCTSGWKEELVSQAKKCVAPKAKNAGDLMIVGHNQMGTESCLGPAGDALMQSSELEASMLVVRAGQRSRE</sequence>
<proteinExistence type="inferred from homology"/>
<evidence type="ECO:0000256" key="11">
    <source>
        <dbReference type="SAM" id="Phobius"/>
    </source>
</evidence>
<feature type="region of interest" description="Disordered" evidence="10">
    <location>
        <begin position="470"/>
        <end position="491"/>
    </location>
</feature>
<dbReference type="GO" id="GO:1902600">
    <property type="term" value="P:proton transmembrane transport"/>
    <property type="evidence" value="ECO:0007669"/>
    <property type="project" value="InterPro"/>
</dbReference>
<evidence type="ECO:0000256" key="5">
    <source>
        <dbReference type="ARBA" id="ARBA00022958"/>
    </source>
</evidence>
<keyword evidence="14" id="KW-1185">Reference proteome</keyword>
<feature type="transmembrane region" description="Helical" evidence="11">
    <location>
        <begin position="76"/>
        <end position="97"/>
    </location>
</feature>
<evidence type="ECO:0000259" key="12">
    <source>
        <dbReference type="Pfam" id="PF00999"/>
    </source>
</evidence>
<comment type="similarity">
    <text evidence="9">Belongs to the monovalent cation:proton antiporter 2 (CPA2) transporter (TC 2.A.37) family. CHX (TC 2.A.37.4) subfamily.</text>
</comment>
<name>A0A5N6KQ17_9ROSI</name>
<evidence type="ECO:0000256" key="2">
    <source>
        <dbReference type="ARBA" id="ARBA00022448"/>
    </source>
</evidence>
<dbReference type="Proteomes" id="UP000327013">
    <property type="component" value="Unassembled WGS sequence"/>
</dbReference>
<evidence type="ECO:0000313" key="13">
    <source>
        <dbReference type="EMBL" id="KAB8337254.1"/>
    </source>
</evidence>
<feature type="region of interest" description="Disordered" evidence="10">
    <location>
        <begin position="523"/>
        <end position="549"/>
    </location>
</feature>
<organism evidence="13 14">
    <name type="scientific">Carpinus fangiana</name>
    <dbReference type="NCBI Taxonomy" id="176857"/>
    <lineage>
        <taxon>Eukaryota</taxon>
        <taxon>Viridiplantae</taxon>
        <taxon>Streptophyta</taxon>
        <taxon>Embryophyta</taxon>
        <taxon>Tracheophyta</taxon>
        <taxon>Spermatophyta</taxon>
        <taxon>Magnoliopsida</taxon>
        <taxon>eudicotyledons</taxon>
        <taxon>Gunneridae</taxon>
        <taxon>Pentapetalae</taxon>
        <taxon>rosids</taxon>
        <taxon>fabids</taxon>
        <taxon>Fagales</taxon>
        <taxon>Betulaceae</taxon>
        <taxon>Carpinus</taxon>
    </lineage>
</organism>
<evidence type="ECO:0000313" key="14">
    <source>
        <dbReference type="Proteomes" id="UP000327013"/>
    </source>
</evidence>
<dbReference type="Gene3D" id="1.20.1530.20">
    <property type="match status" value="1"/>
</dbReference>
<evidence type="ECO:0000256" key="10">
    <source>
        <dbReference type="SAM" id="MobiDB-lite"/>
    </source>
</evidence>
<keyword evidence="7" id="KW-0406">Ion transport</keyword>
<dbReference type="InterPro" id="IPR038770">
    <property type="entry name" value="Na+/solute_symporter_sf"/>
</dbReference>
<feature type="transmembrane region" description="Helical" evidence="11">
    <location>
        <begin position="429"/>
        <end position="452"/>
    </location>
</feature>
<dbReference type="PANTHER" id="PTHR32468:SF0">
    <property type="entry name" value="K(+)_H(+) ANTIPORTER 1"/>
    <property type="match status" value="1"/>
</dbReference>
<evidence type="ECO:0000256" key="7">
    <source>
        <dbReference type="ARBA" id="ARBA00023065"/>
    </source>
</evidence>
<keyword evidence="2" id="KW-0813">Transport</keyword>
<feature type="transmembrane region" description="Helical" evidence="11">
    <location>
        <begin position="47"/>
        <end position="64"/>
    </location>
</feature>
<feature type="region of interest" description="Disordered" evidence="10">
    <location>
        <begin position="17"/>
        <end position="37"/>
    </location>
</feature>
<dbReference type="InterPro" id="IPR050794">
    <property type="entry name" value="CPA2_transporter"/>
</dbReference>
<keyword evidence="5" id="KW-0630">Potassium</keyword>
<evidence type="ECO:0000256" key="6">
    <source>
        <dbReference type="ARBA" id="ARBA00022989"/>
    </source>
</evidence>
<feature type="transmembrane region" description="Helical" evidence="11">
    <location>
        <begin position="176"/>
        <end position="201"/>
    </location>
</feature>
<comment type="caution">
    <text evidence="13">The sequence shown here is derived from an EMBL/GenBank/DDBJ whole genome shotgun (WGS) entry which is preliminary data.</text>
</comment>
<gene>
    <name evidence="13" type="ORF">FH972_021556</name>
</gene>
<feature type="domain" description="Cation/H+ exchanger transmembrane" evidence="12">
    <location>
        <begin position="57"/>
        <end position="445"/>
    </location>
</feature>
<evidence type="ECO:0000256" key="3">
    <source>
        <dbReference type="ARBA" id="ARBA00022538"/>
    </source>
</evidence>
<feature type="transmembrane region" description="Helical" evidence="11">
    <location>
        <begin position="243"/>
        <end position="263"/>
    </location>
</feature>
<accession>A0A5N6KQ17</accession>
<feature type="transmembrane region" description="Helical" evidence="11">
    <location>
        <begin position="396"/>
        <end position="417"/>
    </location>
</feature>
<feature type="transmembrane region" description="Helical" evidence="11">
    <location>
        <begin position="337"/>
        <end position="356"/>
    </location>
</feature>
<feature type="transmembrane region" description="Helical" evidence="11">
    <location>
        <begin position="213"/>
        <end position="237"/>
    </location>
</feature>
<dbReference type="EMBL" id="VIBQ01000009">
    <property type="protein sequence ID" value="KAB8337254.1"/>
    <property type="molecule type" value="Genomic_DNA"/>
</dbReference>
<evidence type="ECO:0000256" key="8">
    <source>
        <dbReference type="ARBA" id="ARBA00023136"/>
    </source>
</evidence>
<feature type="compositionally biased region" description="Low complexity" evidence="10">
    <location>
        <begin position="17"/>
        <end position="27"/>
    </location>
</feature>
<dbReference type="GO" id="GO:0006813">
    <property type="term" value="P:potassium ion transport"/>
    <property type="evidence" value="ECO:0007669"/>
    <property type="project" value="UniProtKB-KW"/>
</dbReference>
<dbReference type="PANTHER" id="PTHR32468">
    <property type="entry name" value="CATION/H + ANTIPORTER"/>
    <property type="match status" value="1"/>
</dbReference>
<feature type="transmembrane region" description="Helical" evidence="11">
    <location>
        <begin position="141"/>
        <end position="164"/>
    </location>
</feature>
<dbReference type="GO" id="GO:0015297">
    <property type="term" value="F:antiporter activity"/>
    <property type="evidence" value="ECO:0007669"/>
    <property type="project" value="InterPro"/>
</dbReference>
<dbReference type="OrthoDB" id="785371at2759"/>
<protein>
    <recommendedName>
        <fullName evidence="12">Cation/H+ exchanger transmembrane domain-containing protein</fullName>
    </recommendedName>
</protein>
<evidence type="ECO:0000256" key="4">
    <source>
        <dbReference type="ARBA" id="ARBA00022692"/>
    </source>
</evidence>
<comment type="subcellular location">
    <subcellularLocation>
        <location evidence="1">Membrane</location>
        <topology evidence="1">Multi-pass membrane protein</topology>
    </subcellularLocation>
</comment>
<dbReference type="GO" id="GO:0016020">
    <property type="term" value="C:membrane"/>
    <property type="evidence" value="ECO:0007669"/>
    <property type="project" value="UniProtKB-SubCell"/>
</dbReference>